<keyword evidence="2" id="KW-0560">Oxidoreductase</keyword>
<organism evidence="3 4">
    <name type="scientific">Apilactobacillus kunkeei</name>
    <dbReference type="NCBI Taxonomy" id="148814"/>
    <lineage>
        <taxon>Bacteria</taxon>
        <taxon>Bacillati</taxon>
        <taxon>Bacillota</taxon>
        <taxon>Bacilli</taxon>
        <taxon>Lactobacillales</taxon>
        <taxon>Lactobacillaceae</taxon>
        <taxon>Apilactobacillus</taxon>
    </lineage>
</organism>
<name>A0A0M9DCL2_9LACO</name>
<dbReference type="PANTHER" id="PTHR43639:SF1">
    <property type="entry name" value="SHORT-CHAIN DEHYDROGENASE_REDUCTASE FAMILY PROTEIN"/>
    <property type="match status" value="1"/>
</dbReference>
<dbReference type="FunFam" id="3.40.50.720:FF:000084">
    <property type="entry name" value="Short-chain dehydrogenase reductase"/>
    <property type="match status" value="1"/>
</dbReference>
<evidence type="ECO:0000256" key="1">
    <source>
        <dbReference type="ARBA" id="ARBA00006484"/>
    </source>
</evidence>
<comment type="caution">
    <text evidence="3">The sequence shown here is derived from an EMBL/GenBank/DDBJ whole genome shotgun (WGS) entry which is preliminary data.</text>
</comment>
<dbReference type="NCBIfam" id="NF005559">
    <property type="entry name" value="PRK07231.1"/>
    <property type="match status" value="1"/>
</dbReference>
<evidence type="ECO:0000313" key="3">
    <source>
        <dbReference type="EMBL" id="KOY76793.1"/>
    </source>
</evidence>
<evidence type="ECO:0000256" key="2">
    <source>
        <dbReference type="ARBA" id="ARBA00023002"/>
    </source>
</evidence>
<dbReference type="EMBL" id="JXCY01000004">
    <property type="protein sequence ID" value="KOY76793.1"/>
    <property type="molecule type" value="Genomic_DNA"/>
</dbReference>
<dbReference type="GO" id="GO:0008206">
    <property type="term" value="P:bile acid metabolic process"/>
    <property type="evidence" value="ECO:0007669"/>
    <property type="project" value="UniProtKB-ARBA"/>
</dbReference>
<dbReference type="PANTHER" id="PTHR43639">
    <property type="entry name" value="OXIDOREDUCTASE, SHORT-CHAIN DEHYDROGENASE/REDUCTASE FAMILY (AFU_ORTHOLOGUE AFUA_5G02870)"/>
    <property type="match status" value="1"/>
</dbReference>
<dbReference type="PATRIC" id="fig|148814.8.peg.443"/>
<dbReference type="RefSeq" id="WP_053791585.1">
    <property type="nucleotide sequence ID" value="NZ_JXCY01000004.1"/>
</dbReference>
<dbReference type="Proteomes" id="UP000037778">
    <property type="component" value="Unassembled WGS sequence"/>
</dbReference>
<proteinExistence type="inferred from homology"/>
<dbReference type="PROSITE" id="PS00061">
    <property type="entry name" value="ADH_SHORT"/>
    <property type="match status" value="1"/>
</dbReference>
<dbReference type="PRINTS" id="PR00081">
    <property type="entry name" value="GDHRDH"/>
</dbReference>
<dbReference type="Gene3D" id="3.40.50.720">
    <property type="entry name" value="NAD(P)-binding Rossmann-like Domain"/>
    <property type="match status" value="1"/>
</dbReference>
<dbReference type="SUPFAM" id="SSF51735">
    <property type="entry name" value="NAD(P)-binding Rossmann-fold domains"/>
    <property type="match status" value="1"/>
</dbReference>
<dbReference type="PRINTS" id="PR00080">
    <property type="entry name" value="SDRFAMILY"/>
</dbReference>
<evidence type="ECO:0000313" key="4">
    <source>
        <dbReference type="Proteomes" id="UP000037778"/>
    </source>
</evidence>
<gene>
    <name evidence="3" type="ORF">RZ71_12480</name>
</gene>
<reference evidence="3 4" key="1">
    <citation type="journal article" date="2015" name="Genome Biol. Evol.">
        <title>Functionally Structured Genomes in Lactobacillus kunkeei Colonizing the Honey Crop and Food Products of Honeybees and Stingless Bees.</title>
        <authorList>
            <person name="Tamarit D."/>
            <person name="Ellegaard K.M."/>
            <person name="Wikander J."/>
            <person name="Olofsson T."/>
            <person name="Vasquez A."/>
            <person name="Andersson S.G."/>
        </authorList>
    </citation>
    <scope>NUCLEOTIDE SEQUENCE [LARGE SCALE GENOMIC DNA]</scope>
    <source>
        <strain evidence="3 4">LAko</strain>
    </source>
</reference>
<dbReference type="InterPro" id="IPR002347">
    <property type="entry name" value="SDR_fam"/>
</dbReference>
<accession>A0A0M9DCL2</accession>
<dbReference type="AlphaFoldDB" id="A0A0M9DCL2"/>
<dbReference type="Pfam" id="PF13561">
    <property type="entry name" value="adh_short_C2"/>
    <property type="match status" value="1"/>
</dbReference>
<keyword evidence="4" id="KW-1185">Reference proteome</keyword>
<dbReference type="GO" id="GO:0016491">
    <property type="term" value="F:oxidoreductase activity"/>
    <property type="evidence" value="ECO:0007669"/>
    <property type="project" value="UniProtKB-KW"/>
</dbReference>
<protein>
    <submittedName>
        <fullName evidence="3">Glucose 1-dehydrogenase</fullName>
    </submittedName>
</protein>
<dbReference type="NCBIfam" id="NF006493">
    <property type="entry name" value="PRK08936.1"/>
    <property type="match status" value="1"/>
</dbReference>
<sequence length="261" mass="28383">MYTDLNGKVAVVTGASKGIGKAIALRLAQEHMKLVFNYHSDQNGAQEAVDQIRENGGDAVAVQADVSKEEDVNKLVKTAVEEFGDMDLFINNAGMEKETPTHKLALEDWKRVIDVNLTGTFLGTKAALNYFLDHKREGNIINMSSVHQLISWPHFADYAASKGGSKLFTETVAKEYAEQGIRVNGIAPGAINTPINAKKFADPELYAQTAELVPMNRIGKPEEVAAAAAWLASTESSYVTGETIYVDGGMKLYPEFKNGRG</sequence>
<dbReference type="InterPro" id="IPR036291">
    <property type="entry name" value="NAD(P)-bd_dom_sf"/>
</dbReference>
<dbReference type="InterPro" id="IPR020904">
    <property type="entry name" value="Sc_DH/Rdtase_CS"/>
</dbReference>
<comment type="similarity">
    <text evidence="1">Belongs to the short-chain dehydrogenases/reductases (SDR) family.</text>
</comment>